<keyword evidence="4" id="KW-1185">Reference proteome</keyword>
<feature type="compositionally biased region" description="Basic and acidic residues" evidence="1">
    <location>
        <begin position="185"/>
        <end position="200"/>
    </location>
</feature>
<dbReference type="Gene3D" id="1.25.10.10">
    <property type="entry name" value="Leucine-rich Repeat Variant"/>
    <property type="match status" value="1"/>
</dbReference>
<evidence type="ECO:0000313" key="3">
    <source>
        <dbReference type="EMBL" id="MBB3061768.1"/>
    </source>
</evidence>
<evidence type="ECO:0000313" key="4">
    <source>
        <dbReference type="Proteomes" id="UP000535937"/>
    </source>
</evidence>
<dbReference type="RefSeq" id="WP_183460469.1">
    <property type="nucleotide sequence ID" value="NZ_JACHWZ010000011.1"/>
</dbReference>
<sequence length="826" mass="93008">MPSTRKIIRAFIASPGDLQEERKAIRHVVDEFNESWANELGYQVELMGWEETVAGFGRPQHLINQDLDRCDLFLGMIWKRWGTPPDHDGEFSSGFEEEFKRSISRCEETGIPEISLFFKEIPKEFMVDPGDDLKKVLEFREKIIASKKILFQNFSMTRDIEALARKCVTAYVNRVRAADELSEPDELRAKRARTSSREEGGNESSPLSAEGFEFLENLVGRIRQPDSLDALSASDIARFRLLANSISKPGNEEMNLGVHDTNILSAARLEGMELGKREKYYLARLGFQHLAYENVPLWCWYSALADSQVDPAILSSFLGVDENEKVGAISVLTALALDLPTDDDGIKRDRLINAWFSDNSSTKVRVAALGYLAKCGTTGDLEIAKKEYDRSDYGTSRSALECMVEILLRTGQPKAAQELVLESQFETLNTDLLRSVLSGFEGLETSVLLLGLEHRNSQVRLCAMKSLHSRGALDIGMAGRLTGDSNAPVRSEAVRVLLKLGKPLAEEEVKKILVPPQKQSRPGLLGLASTADSDETGEELFQQYRLDVLKGLPEPELEKKVGASFMHDDAAYFALVERYFRSHVDELRRNIDDRFSTYFEERIRRIEAKFGDSYDTRDLVKKTRELEGFMRRDLTRRGLNVLCVAKKPEDLQRVRANLRDGFAGASKHEAEYLGRYGEWIDIPMLVNAEGPKFGVAPLTISRDEEFKVEVARAITSIGKRHSVSDLLSIGMPSAILKKTIELCAESRFAKISRDALLALFNHESDEVRKAAAVLTVRALSAKRIKSILREYVLSDNYRYYNVIHWLDLGASMHRDDARKVARTAGS</sequence>
<accession>A0A7W4Z9F2</accession>
<feature type="region of interest" description="Disordered" evidence="1">
    <location>
        <begin position="183"/>
        <end position="207"/>
    </location>
</feature>
<dbReference type="Proteomes" id="UP000535937">
    <property type="component" value="Unassembled WGS sequence"/>
</dbReference>
<feature type="domain" description="DUF4062" evidence="2">
    <location>
        <begin position="9"/>
        <end position="101"/>
    </location>
</feature>
<dbReference type="InterPro" id="IPR016024">
    <property type="entry name" value="ARM-type_fold"/>
</dbReference>
<name>A0A7W4Z9F2_9GAMM</name>
<dbReference type="InterPro" id="IPR011989">
    <property type="entry name" value="ARM-like"/>
</dbReference>
<dbReference type="Pfam" id="PF13271">
    <property type="entry name" value="DUF4062"/>
    <property type="match status" value="1"/>
</dbReference>
<comment type="caution">
    <text evidence="3">The sequence shown here is derived from an EMBL/GenBank/DDBJ whole genome shotgun (WGS) entry which is preliminary data.</text>
</comment>
<protein>
    <recommendedName>
        <fullName evidence="2">DUF4062 domain-containing protein</fullName>
    </recommendedName>
</protein>
<dbReference type="InterPro" id="IPR025139">
    <property type="entry name" value="DUF4062"/>
</dbReference>
<dbReference type="AlphaFoldDB" id="A0A7W4Z9F2"/>
<proteinExistence type="predicted"/>
<evidence type="ECO:0000259" key="2">
    <source>
        <dbReference type="Pfam" id="PF13271"/>
    </source>
</evidence>
<gene>
    <name evidence="3" type="ORF">FHS09_002608</name>
</gene>
<dbReference type="EMBL" id="JACHWZ010000011">
    <property type="protein sequence ID" value="MBB3061768.1"/>
    <property type="molecule type" value="Genomic_DNA"/>
</dbReference>
<evidence type="ECO:0000256" key="1">
    <source>
        <dbReference type="SAM" id="MobiDB-lite"/>
    </source>
</evidence>
<dbReference type="SUPFAM" id="SSF48371">
    <property type="entry name" value="ARM repeat"/>
    <property type="match status" value="1"/>
</dbReference>
<organism evidence="3 4">
    <name type="scientific">Microbulbifer rhizosphaerae</name>
    <dbReference type="NCBI Taxonomy" id="1562603"/>
    <lineage>
        <taxon>Bacteria</taxon>
        <taxon>Pseudomonadati</taxon>
        <taxon>Pseudomonadota</taxon>
        <taxon>Gammaproteobacteria</taxon>
        <taxon>Cellvibrionales</taxon>
        <taxon>Microbulbiferaceae</taxon>
        <taxon>Microbulbifer</taxon>
    </lineage>
</organism>
<reference evidence="3 4" key="1">
    <citation type="submission" date="2020-08" db="EMBL/GenBank/DDBJ databases">
        <title>Genomic Encyclopedia of Type Strains, Phase III (KMG-III): the genomes of soil and plant-associated and newly described type strains.</title>
        <authorList>
            <person name="Whitman W."/>
        </authorList>
    </citation>
    <scope>NUCLEOTIDE SEQUENCE [LARGE SCALE GENOMIC DNA]</scope>
    <source>
        <strain evidence="3 4">CECT 8799</strain>
    </source>
</reference>